<organism evidence="1 2">
    <name type="scientific">Massilia aerilata</name>
    <dbReference type="NCBI Taxonomy" id="453817"/>
    <lineage>
        <taxon>Bacteria</taxon>
        <taxon>Pseudomonadati</taxon>
        <taxon>Pseudomonadota</taxon>
        <taxon>Betaproteobacteria</taxon>
        <taxon>Burkholderiales</taxon>
        <taxon>Oxalobacteraceae</taxon>
        <taxon>Telluria group</taxon>
        <taxon>Massilia</taxon>
    </lineage>
</organism>
<protein>
    <submittedName>
        <fullName evidence="1">Uncharacterized protein</fullName>
    </submittedName>
</protein>
<evidence type="ECO:0000313" key="1">
    <source>
        <dbReference type="EMBL" id="MFC5551773.1"/>
    </source>
</evidence>
<dbReference type="EMBL" id="JBHSMZ010000024">
    <property type="protein sequence ID" value="MFC5551773.1"/>
    <property type="molecule type" value="Genomic_DNA"/>
</dbReference>
<gene>
    <name evidence="1" type="ORF">ACFPO9_24915</name>
</gene>
<comment type="caution">
    <text evidence="1">The sequence shown here is derived from an EMBL/GenBank/DDBJ whole genome shotgun (WGS) entry which is preliminary data.</text>
</comment>
<evidence type="ECO:0000313" key="2">
    <source>
        <dbReference type="Proteomes" id="UP001596086"/>
    </source>
</evidence>
<keyword evidence="2" id="KW-1185">Reference proteome</keyword>
<dbReference type="RefSeq" id="WP_379776383.1">
    <property type="nucleotide sequence ID" value="NZ_JBHSMZ010000024.1"/>
</dbReference>
<accession>A0ABW0S434</accession>
<proteinExistence type="predicted"/>
<name>A0ABW0S434_9BURK</name>
<reference evidence="2" key="1">
    <citation type="journal article" date="2019" name="Int. J. Syst. Evol. Microbiol.">
        <title>The Global Catalogue of Microorganisms (GCM) 10K type strain sequencing project: providing services to taxonomists for standard genome sequencing and annotation.</title>
        <authorList>
            <consortium name="The Broad Institute Genomics Platform"/>
            <consortium name="The Broad Institute Genome Sequencing Center for Infectious Disease"/>
            <person name="Wu L."/>
            <person name="Ma J."/>
        </authorList>
    </citation>
    <scope>NUCLEOTIDE SEQUENCE [LARGE SCALE GENOMIC DNA]</scope>
    <source>
        <strain evidence="2">CGMCC 4.5798</strain>
    </source>
</reference>
<sequence length="143" mass="15559">MNALKGPNKGSGAYQTLQHLQNMGGQATPAALMIQLQWSEKPGRFQRLIIGPLERQRLVFRRDDVVTLTSRGGMFLDPSASPAPAAPAVTCAAPGRPLSPQNRPRARVLRPGAFDYQGIPSLHAGRQVAFHSSIKVQHEDSNR</sequence>
<dbReference type="Proteomes" id="UP001596086">
    <property type="component" value="Unassembled WGS sequence"/>
</dbReference>